<dbReference type="InterPro" id="IPR003445">
    <property type="entry name" value="Cat_transpt"/>
</dbReference>
<dbReference type="RefSeq" id="WP_075820971.1">
    <property type="nucleotide sequence ID" value="NZ_CAPNHH010000001.1"/>
</dbReference>
<keyword evidence="7 13" id="KW-0812">Transmembrane</keyword>
<dbReference type="GO" id="GO:0015379">
    <property type="term" value="F:potassium:chloride symporter activity"/>
    <property type="evidence" value="ECO:0007669"/>
    <property type="project" value="InterPro"/>
</dbReference>
<comment type="subcellular location">
    <subcellularLocation>
        <location evidence="1">Cell inner membrane</location>
        <topology evidence="1">Multi-pass membrane protein</topology>
    </subcellularLocation>
</comment>
<feature type="transmembrane region" description="Helical" evidence="13">
    <location>
        <begin position="37"/>
        <end position="57"/>
    </location>
</feature>
<feature type="transmembrane region" description="Helical" evidence="13">
    <location>
        <begin position="7"/>
        <end position="31"/>
    </location>
</feature>
<evidence type="ECO:0000256" key="4">
    <source>
        <dbReference type="ARBA" id="ARBA00022475"/>
    </source>
</evidence>
<keyword evidence="5" id="KW-0997">Cell inner membrane</keyword>
<evidence type="ECO:0000256" key="11">
    <source>
        <dbReference type="ARBA" id="ARBA00023136"/>
    </source>
</evidence>
<feature type="transmembrane region" description="Helical" evidence="13">
    <location>
        <begin position="449"/>
        <end position="473"/>
    </location>
</feature>
<feature type="transmembrane region" description="Helical" evidence="13">
    <location>
        <begin position="270"/>
        <end position="292"/>
    </location>
</feature>
<evidence type="ECO:0000256" key="9">
    <source>
        <dbReference type="ARBA" id="ARBA00022989"/>
    </source>
</evidence>
<dbReference type="PANTHER" id="PTHR32024">
    <property type="entry name" value="TRK SYSTEM POTASSIUM UPTAKE PROTEIN TRKG-RELATED"/>
    <property type="match status" value="1"/>
</dbReference>
<evidence type="ECO:0000256" key="8">
    <source>
        <dbReference type="ARBA" id="ARBA00022958"/>
    </source>
</evidence>
<dbReference type="PANTHER" id="PTHR32024:SF2">
    <property type="entry name" value="TRK SYSTEM POTASSIUM UPTAKE PROTEIN TRKG-RELATED"/>
    <property type="match status" value="1"/>
</dbReference>
<evidence type="ECO:0000256" key="10">
    <source>
        <dbReference type="ARBA" id="ARBA00023065"/>
    </source>
</evidence>
<comment type="caution">
    <text evidence="14">The sequence shown here is derived from an EMBL/GenBank/DDBJ whole genome shotgun (WGS) entry which is preliminary data.</text>
</comment>
<keyword evidence="12" id="KW-0479">Metal-binding</keyword>
<dbReference type="GO" id="GO:0005886">
    <property type="term" value="C:plasma membrane"/>
    <property type="evidence" value="ECO:0007669"/>
    <property type="project" value="UniProtKB-SubCell"/>
</dbReference>
<gene>
    <name evidence="14" type="ORF">BO222_11870</name>
</gene>
<evidence type="ECO:0000313" key="14">
    <source>
        <dbReference type="EMBL" id="OLU36737.1"/>
    </source>
</evidence>
<dbReference type="EMBL" id="MPJW01000260">
    <property type="protein sequence ID" value="OLU36737.1"/>
    <property type="molecule type" value="Genomic_DNA"/>
</dbReference>
<dbReference type="Proteomes" id="UP000186341">
    <property type="component" value="Unassembled WGS sequence"/>
</dbReference>
<evidence type="ECO:0000256" key="5">
    <source>
        <dbReference type="ARBA" id="ARBA00022519"/>
    </source>
</evidence>
<evidence type="ECO:0000256" key="3">
    <source>
        <dbReference type="ARBA" id="ARBA00022448"/>
    </source>
</evidence>
<feature type="binding site" evidence="12">
    <location>
        <position position="111"/>
    </location>
    <ligand>
        <name>K(+)</name>
        <dbReference type="ChEBI" id="CHEBI:29103"/>
    </ligand>
</feature>
<keyword evidence="11 13" id="KW-0472">Membrane</keyword>
<protein>
    <submittedName>
        <fullName evidence="14">Potassium transporter KefA</fullName>
    </submittedName>
</protein>
<proteinExistence type="inferred from homology"/>
<keyword evidence="10" id="KW-0406">Ion transport</keyword>
<feature type="binding site" evidence="12">
    <location>
        <position position="313"/>
    </location>
    <ligand>
        <name>K(+)</name>
        <dbReference type="ChEBI" id="CHEBI:29103"/>
    </ligand>
</feature>
<feature type="transmembrane region" description="Helical" evidence="13">
    <location>
        <begin position="182"/>
        <end position="203"/>
    </location>
</feature>
<feature type="transmembrane region" description="Helical" evidence="13">
    <location>
        <begin position="391"/>
        <end position="411"/>
    </location>
</feature>
<reference evidence="14 15" key="1">
    <citation type="submission" date="2016-11" db="EMBL/GenBank/DDBJ databases">
        <title>Description of two novel members of the family Erysipelotrichaceae: Ileibacterium lipovorans gen. nov., sp. nov. and Dubosiella newyorkensis, gen. nov., sp. nov.</title>
        <authorList>
            <person name="Cox L.M."/>
            <person name="Sohn J."/>
            <person name="Tyrrell K.L."/>
            <person name="Citron D.M."/>
            <person name="Lawson P.A."/>
            <person name="Patel N.B."/>
            <person name="Iizumi T."/>
            <person name="Perez-Perez G.I."/>
            <person name="Goldstein E.J."/>
            <person name="Blaser M.J."/>
        </authorList>
    </citation>
    <scope>NUCLEOTIDE SEQUENCE [LARGE SCALE GENOMIC DNA]</scope>
    <source>
        <strain evidence="14 15">NYU-BL-A3</strain>
    </source>
</reference>
<evidence type="ECO:0000256" key="7">
    <source>
        <dbReference type="ARBA" id="ARBA00022692"/>
    </source>
</evidence>
<keyword evidence="6" id="KW-0633">Potassium transport</keyword>
<sequence length="487" mass="53073">MNYLVLAYVLGVVCLFEAAFMLVPLITALIYKEGSIAVVYLLSTLICTTIGAVLVIISGKNRKIRAKEGMIAVALSWIVMSLLGALPFFISGEIPKYVDAFFETVSGFTTTGSTILTNVSKLSYANRMWRSFTHWVGGMGVIVFILSLLPSAGGSFMNLMAAESPGPDVSKIVPKVRDTAKTLYRIYIGMTLIQLVLLLLAGMNAFDAITLTMGTAGTGGFAVRSDGFDSYTLLQTGIIAVFMLLFGINFNFYVLLLRGKRKQAFRMEEVVSYIGIILAATTVIVISVQSLFPDLFLAIHHVFFTVSSIITTTGYATVDFNLWTPIAQIILVLLMICGACAGSTGGGFKVSRINIILKGVKKEFSTLVHPRSVKKVRMDGKPIAHEIVRSVNVFLAIYISIFVFSLILIALDGKDLVTNFTSVAATLNNIGPGLGEVGPMGSFADFSPFAKLVFCFDMLAGRLELLPILLLFLPSMWFRRNRRIVSQ</sequence>
<evidence type="ECO:0000256" key="6">
    <source>
        <dbReference type="ARBA" id="ARBA00022538"/>
    </source>
</evidence>
<feature type="binding site" evidence="12">
    <location>
        <position position="219"/>
    </location>
    <ligand>
        <name>K(+)</name>
        <dbReference type="ChEBI" id="CHEBI:29103"/>
    </ligand>
</feature>
<dbReference type="GeneID" id="82203829"/>
<evidence type="ECO:0000256" key="13">
    <source>
        <dbReference type="SAM" id="Phobius"/>
    </source>
</evidence>
<evidence type="ECO:0000256" key="1">
    <source>
        <dbReference type="ARBA" id="ARBA00004429"/>
    </source>
</evidence>
<evidence type="ECO:0000256" key="2">
    <source>
        <dbReference type="ARBA" id="ARBA00009137"/>
    </source>
</evidence>
<dbReference type="OrthoDB" id="9810952at2"/>
<evidence type="ECO:0000256" key="12">
    <source>
        <dbReference type="PIRSR" id="PIRSR006247-1"/>
    </source>
</evidence>
<accession>A0A1U7ND10</accession>
<keyword evidence="4" id="KW-1003">Cell membrane</keyword>
<keyword evidence="9 13" id="KW-1133">Transmembrane helix</keyword>
<feature type="binding site" evidence="12">
    <location>
        <position position="110"/>
    </location>
    <ligand>
        <name>K(+)</name>
        <dbReference type="ChEBI" id="CHEBI:29103"/>
    </ligand>
</feature>
<dbReference type="InterPro" id="IPR004772">
    <property type="entry name" value="TrkH"/>
</dbReference>
<feature type="transmembrane region" description="Helical" evidence="13">
    <location>
        <begin position="135"/>
        <end position="161"/>
    </location>
</feature>
<feature type="transmembrane region" description="Helical" evidence="13">
    <location>
        <begin position="233"/>
        <end position="258"/>
    </location>
</feature>
<keyword evidence="3" id="KW-0813">Transport</keyword>
<keyword evidence="8 12" id="KW-0630">Potassium</keyword>
<feature type="binding site" evidence="12">
    <location>
        <position position="312"/>
    </location>
    <ligand>
        <name>K(+)</name>
        <dbReference type="ChEBI" id="CHEBI:29103"/>
    </ligand>
</feature>
<dbReference type="Pfam" id="PF02386">
    <property type="entry name" value="TrkH"/>
    <property type="match status" value="1"/>
</dbReference>
<keyword evidence="15" id="KW-1185">Reference proteome</keyword>
<feature type="transmembrane region" description="Helical" evidence="13">
    <location>
        <begin position="326"/>
        <end position="348"/>
    </location>
</feature>
<feature type="transmembrane region" description="Helical" evidence="13">
    <location>
        <begin position="69"/>
        <end position="90"/>
    </location>
</feature>
<dbReference type="PIRSF" id="PIRSF006247">
    <property type="entry name" value="TrkH"/>
    <property type="match status" value="1"/>
</dbReference>
<organism evidence="14 15">
    <name type="scientific">Ileibacterium valens</name>
    <dbReference type="NCBI Taxonomy" id="1862668"/>
    <lineage>
        <taxon>Bacteria</taxon>
        <taxon>Bacillati</taxon>
        <taxon>Bacillota</taxon>
        <taxon>Erysipelotrichia</taxon>
        <taxon>Erysipelotrichales</taxon>
        <taxon>Erysipelotrichaceae</taxon>
        <taxon>Ileibacterium</taxon>
    </lineage>
</organism>
<dbReference type="GO" id="GO:0046872">
    <property type="term" value="F:metal ion binding"/>
    <property type="evidence" value="ECO:0007669"/>
    <property type="project" value="UniProtKB-KW"/>
</dbReference>
<name>A0A1U7ND10_9FIRM</name>
<feature type="binding site" evidence="12">
    <location>
        <position position="429"/>
    </location>
    <ligand>
        <name>K(+)</name>
        <dbReference type="ChEBI" id="CHEBI:29103"/>
    </ligand>
</feature>
<comment type="similarity">
    <text evidence="2">Belongs to the TrkH potassium transport family.</text>
</comment>
<evidence type="ECO:0000313" key="15">
    <source>
        <dbReference type="Proteomes" id="UP000186341"/>
    </source>
</evidence>
<dbReference type="AlphaFoldDB" id="A0A1U7ND10"/>